<evidence type="ECO:0000313" key="1">
    <source>
        <dbReference type="EMBL" id="SBT35861.1"/>
    </source>
</evidence>
<dbReference type="Proteomes" id="UP000078550">
    <property type="component" value="Unassembled WGS sequence"/>
</dbReference>
<name>A0A1A8ZJ71_PLAOA</name>
<proteinExistence type="predicted"/>
<organism evidence="2 3">
    <name type="scientific">Plasmodium ovale wallikeri</name>
    <dbReference type="NCBI Taxonomy" id="864142"/>
    <lineage>
        <taxon>Eukaryota</taxon>
        <taxon>Sar</taxon>
        <taxon>Alveolata</taxon>
        <taxon>Apicomplexa</taxon>
        <taxon>Aconoidasida</taxon>
        <taxon>Haemosporida</taxon>
        <taxon>Plasmodiidae</taxon>
        <taxon>Plasmodium</taxon>
        <taxon>Plasmodium (Plasmodium)</taxon>
    </lineage>
</organism>
<accession>A0A1A8ZJ71</accession>
<evidence type="ECO:0000313" key="2">
    <source>
        <dbReference type="EMBL" id="SBT44098.1"/>
    </source>
</evidence>
<dbReference type="AlphaFoldDB" id="A0A1A8ZJ71"/>
<reference evidence="3 4" key="2">
    <citation type="submission" date="2016-05" db="EMBL/GenBank/DDBJ databases">
        <authorList>
            <person name="Naeem Raeece"/>
        </authorList>
    </citation>
    <scope>NUCLEOTIDE SEQUENCE [LARGE SCALE GENOMIC DNA]</scope>
</reference>
<sequence>MSEKEEIGIMRGAKHRVENAFSERYSLTYCHMAMCRLPLWKYLNMIQMEMHRTPVFKLLFSHISHRDCKMQIYQRIKSG</sequence>
<keyword evidence="4" id="KW-1185">Reference proteome</keyword>
<dbReference type="EMBL" id="FLRD01000086">
    <property type="protein sequence ID" value="SBT35861.1"/>
    <property type="molecule type" value="Genomic_DNA"/>
</dbReference>
<reference evidence="2" key="1">
    <citation type="submission" date="2016-05" db="EMBL/GenBank/DDBJ databases">
        <authorList>
            <person name="Lavstsen T."/>
            <person name="Jespersen J.S."/>
        </authorList>
    </citation>
    <scope>NUCLEOTIDE SEQUENCE [LARGE SCALE GENOMIC DNA]</scope>
</reference>
<evidence type="ECO:0000313" key="3">
    <source>
        <dbReference type="Proteomes" id="UP000078550"/>
    </source>
</evidence>
<gene>
    <name evidence="1" type="ORF">POVWA1_029610</name>
    <name evidence="2" type="ORF">POVWA2_047340</name>
</gene>
<evidence type="ECO:0000313" key="4">
    <source>
        <dbReference type="Proteomes" id="UP000078555"/>
    </source>
</evidence>
<dbReference type="Proteomes" id="UP000078555">
    <property type="component" value="Unassembled WGS sequence"/>
</dbReference>
<dbReference type="EMBL" id="FLRE01000171">
    <property type="protein sequence ID" value="SBT44098.1"/>
    <property type="molecule type" value="Genomic_DNA"/>
</dbReference>
<protein>
    <submittedName>
        <fullName evidence="2">Uncharacterized protein</fullName>
    </submittedName>
</protein>